<name>A0ACC0X6F0_9ROSI</name>
<evidence type="ECO:0000313" key="1">
    <source>
        <dbReference type="EMBL" id="KAJ0010284.1"/>
    </source>
</evidence>
<proteinExistence type="predicted"/>
<sequence>MESRVQQLHIMFFPHLSHGHLIPSIDMARVFASHGVKATIISTPLNAPIISEITEMDKQIGLEIHIRIINFPSTEAALPEGCENLASTTSPQMFNNFFKALTLLQQLLEEILEECRPNCLVADTAFPWATEVAGRFGIPRLIFHGTSYFAICAFLSKFPHEPYKNTVSDSEYFTVPGLPDHIQMTKLQQPSYFKGVDDEQKKLTDLSVQSEVTSYGVLVNSFNELEPAYSEHYRNVFGRKAWKVGPVSLCNKEIEEKSLRGKQPPLTHMSA</sequence>
<accession>A0ACC0X6F0</accession>
<gene>
    <name evidence="1" type="ORF">Pint_33886</name>
</gene>
<evidence type="ECO:0000313" key="2">
    <source>
        <dbReference type="Proteomes" id="UP001163603"/>
    </source>
</evidence>
<dbReference type="EMBL" id="CM047749">
    <property type="protein sequence ID" value="KAJ0010284.1"/>
    <property type="molecule type" value="Genomic_DNA"/>
</dbReference>
<reference evidence="2" key="1">
    <citation type="journal article" date="2023" name="G3 (Bethesda)">
        <title>Genome assembly and association tests identify interacting loci associated with vigor, precocity, and sex in interspecific pistachio rootstocks.</title>
        <authorList>
            <person name="Palmer W."/>
            <person name="Jacygrad E."/>
            <person name="Sagayaradj S."/>
            <person name="Cavanaugh K."/>
            <person name="Han R."/>
            <person name="Bertier L."/>
            <person name="Beede B."/>
            <person name="Kafkas S."/>
            <person name="Golino D."/>
            <person name="Preece J."/>
            <person name="Michelmore R."/>
        </authorList>
    </citation>
    <scope>NUCLEOTIDE SEQUENCE [LARGE SCALE GENOMIC DNA]</scope>
</reference>
<comment type="caution">
    <text evidence="1">The sequence shown here is derived from an EMBL/GenBank/DDBJ whole genome shotgun (WGS) entry which is preliminary data.</text>
</comment>
<protein>
    <submittedName>
        <fullName evidence="1">Uncharacterized protein</fullName>
    </submittedName>
</protein>
<organism evidence="1 2">
    <name type="scientific">Pistacia integerrima</name>
    <dbReference type="NCBI Taxonomy" id="434235"/>
    <lineage>
        <taxon>Eukaryota</taxon>
        <taxon>Viridiplantae</taxon>
        <taxon>Streptophyta</taxon>
        <taxon>Embryophyta</taxon>
        <taxon>Tracheophyta</taxon>
        <taxon>Spermatophyta</taxon>
        <taxon>Magnoliopsida</taxon>
        <taxon>eudicotyledons</taxon>
        <taxon>Gunneridae</taxon>
        <taxon>Pentapetalae</taxon>
        <taxon>rosids</taxon>
        <taxon>malvids</taxon>
        <taxon>Sapindales</taxon>
        <taxon>Anacardiaceae</taxon>
        <taxon>Pistacia</taxon>
    </lineage>
</organism>
<keyword evidence="2" id="KW-1185">Reference proteome</keyword>
<dbReference type="Proteomes" id="UP001163603">
    <property type="component" value="Chromosome 14"/>
</dbReference>